<evidence type="ECO:0000256" key="1">
    <source>
        <dbReference type="SAM" id="MobiDB-lite"/>
    </source>
</evidence>
<protein>
    <submittedName>
        <fullName evidence="3">M23 family metallopeptidase</fullName>
    </submittedName>
</protein>
<name>A0A926F169_9FIRM</name>
<dbReference type="PANTHER" id="PTHR21666">
    <property type="entry name" value="PEPTIDASE-RELATED"/>
    <property type="match status" value="1"/>
</dbReference>
<organism evidence="3 4">
    <name type="scientific">Wansuia hejianensis</name>
    <dbReference type="NCBI Taxonomy" id="2763667"/>
    <lineage>
        <taxon>Bacteria</taxon>
        <taxon>Bacillati</taxon>
        <taxon>Bacillota</taxon>
        <taxon>Clostridia</taxon>
        <taxon>Lachnospirales</taxon>
        <taxon>Lachnospiraceae</taxon>
        <taxon>Wansuia</taxon>
    </lineage>
</organism>
<reference evidence="3 4" key="1">
    <citation type="submission" date="2020-08" db="EMBL/GenBank/DDBJ databases">
        <title>Genome public.</title>
        <authorList>
            <person name="Liu C."/>
            <person name="Sun Q."/>
        </authorList>
    </citation>
    <scope>NUCLEOTIDE SEQUENCE [LARGE SCALE GENOMIC DNA]</scope>
    <source>
        <strain evidence="3 4">NSJ-26</strain>
    </source>
</reference>
<comment type="caution">
    <text evidence="3">The sequence shown here is derived from an EMBL/GenBank/DDBJ whole genome shotgun (WGS) entry which is preliminary data.</text>
</comment>
<feature type="domain" description="M23ase beta-sheet core" evidence="2">
    <location>
        <begin position="163"/>
        <end position="261"/>
    </location>
</feature>
<dbReference type="AlphaFoldDB" id="A0A926F169"/>
<accession>A0A926F169</accession>
<dbReference type="GO" id="GO:0004222">
    <property type="term" value="F:metalloendopeptidase activity"/>
    <property type="evidence" value="ECO:0007669"/>
    <property type="project" value="TreeGrafter"/>
</dbReference>
<proteinExistence type="predicted"/>
<feature type="region of interest" description="Disordered" evidence="1">
    <location>
        <begin position="58"/>
        <end position="123"/>
    </location>
</feature>
<evidence type="ECO:0000313" key="3">
    <source>
        <dbReference type="EMBL" id="MBC8590074.1"/>
    </source>
</evidence>
<evidence type="ECO:0000313" key="4">
    <source>
        <dbReference type="Proteomes" id="UP000601522"/>
    </source>
</evidence>
<gene>
    <name evidence="3" type="ORF">H8689_02840</name>
</gene>
<dbReference type="Pfam" id="PF01551">
    <property type="entry name" value="Peptidase_M23"/>
    <property type="match status" value="1"/>
</dbReference>
<keyword evidence="4" id="KW-1185">Reference proteome</keyword>
<dbReference type="PANTHER" id="PTHR21666:SF270">
    <property type="entry name" value="MUREIN HYDROLASE ACTIVATOR ENVC"/>
    <property type="match status" value="1"/>
</dbReference>
<dbReference type="Gene3D" id="2.70.70.10">
    <property type="entry name" value="Glucose Permease (Domain IIA)"/>
    <property type="match status" value="1"/>
</dbReference>
<feature type="compositionally biased region" description="Acidic residues" evidence="1">
    <location>
        <begin position="85"/>
        <end position="104"/>
    </location>
</feature>
<evidence type="ECO:0000259" key="2">
    <source>
        <dbReference type="Pfam" id="PF01551"/>
    </source>
</evidence>
<feature type="compositionally biased region" description="Basic and acidic residues" evidence="1">
    <location>
        <begin position="69"/>
        <end position="84"/>
    </location>
</feature>
<dbReference type="Proteomes" id="UP000601522">
    <property type="component" value="Unassembled WGS sequence"/>
</dbReference>
<dbReference type="InterPro" id="IPR016047">
    <property type="entry name" value="M23ase_b-sheet_dom"/>
</dbReference>
<dbReference type="InterPro" id="IPR050570">
    <property type="entry name" value="Cell_wall_metabolism_enzyme"/>
</dbReference>
<dbReference type="InterPro" id="IPR011055">
    <property type="entry name" value="Dup_hybrid_motif"/>
</dbReference>
<dbReference type="RefSeq" id="WP_249322900.1">
    <property type="nucleotide sequence ID" value="NZ_JACRTK010000001.1"/>
</dbReference>
<dbReference type="CDD" id="cd12797">
    <property type="entry name" value="M23_peptidase"/>
    <property type="match status" value="1"/>
</dbReference>
<dbReference type="SUPFAM" id="SSF51261">
    <property type="entry name" value="Duplicated hybrid motif"/>
    <property type="match status" value="1"/>
</dbReference>
<dbReference type="EMBL" id="JACRTK010000001">
    <property type="protein sequence ID" value="MBC8590074.1"/>
    <property type="molecule type" value="Genomic_DNA"/>
</dbReference>
<sequence>MKNKLVKLFKENGFLLFLFVCVCVVSASTIFILTKDVDNPKDNKQLVVLEDQTKEELGKYKDSEDDLIEASKKADTQVNQKKEEEEQDQDQDQDTEKEDVDLEKEDSTKNPQQVETKTEAKTQHSNTVYAAEASFILPLDGEIITEFTTDSLVYSKTLDEWRAHTGIDIKGKIGEKVKASKDGTVKEVYEDPLWGNVIVIEHNDGLLTKYANLGTKDMVKVGVKVKRGDHIGTIGKTADIEMLMEPHLHFEVIKNGKNIDPRSIK</sequence>